<dbReference type="Pfam" id="PF00175">
    <property type="entry name" value="NAD_binding_1"/>
    <property type="match status" value="1"/>
</dbReference>
<keyword evidence="3" id="KW-0274">FAD</keyword>
<keyword evidence="4" id="KW-0521">NADP</keyword>
<dbReference type="Gene3D" id="2.40.30.10">
    <property type="entry name" value="Translation factors"/>
    <property type="match status" value="1"/>
</dbReference>
<comment type="cofactor">
    <cofactor evidence="1">
        <name>FAD</name>
        <dbReference type="ChEBI" id="CHEBI:57692"/>
    </cofactor>
</comment>
<dbReference type="AlphaFoldDB" id="A0A4R1B407"/>
<dbReference type="PROSITE" id="PS51384">
    <property type="entry name" value="FAD_FR"/>
    <property type="match status" value="1"/>
</dbReference>
<dbReference type="SUPFAM" id="SSF52343">
    <property type="entry name" value="Ferredoxin reductase-like, C-terminal NADP-linked domain"/>
    <property type="match status" value="1"/>
</dbReference>
<dbReference type="GO" id="GO:0016491">
    <property type="term" value="F:oxidoreductase activity"/>
    <property type="evidence" value="ECO:0007669"/>
    <property type="project" value="UniProtKB-KW"/>
</dbReference>
<dbReference type="PANTHER" id="PTHR43314">
    <property type="match status" value="1"/>
</dbReference>
<name>A0A4R1B407_9PROT</name>
<dbReference type="RefSeq" id="WP_131447626.1">
    <property type="nucleotide sequence ID" value="NZ_SJZB01000042.1"/>
</dbReference>
<evidence type="ECO:0000256" key="6">
    <source>
        <dbReference type="SAM" id="MobiDB-lite"/>
    </source>
</evidence>
<dbReference type="SUPFAM" id="SSF63380">
    <property type="entry name" value="Riboflavin synthase domain-like"/>
    <property type="match status" value="1"/>
</dbReference>
<evidence type="ECO:0000313" key="9">
    <source>
        <dbReference type="Proteomes" id="UP000295443"/>
    </source>
</evidence>
<dbReference type="InterPro" id="IPR015701">
    <property type="entry name" value="FNR"/>
</dbReference>
<dbReference type="InterPro" id="IPR039261">
    <property type="entry name" value="FNR_nucleotide-bd"/>
</dbReference>
<protein>
    <submittedName>
        <fullName evidence="8">Oxidoreductase</fullName>
    </submittedName>
</protein>
<keyword evidence="9" id="KW-1185">Reference proteome</keyword>
<gene>
    <name evidence="8" type="ORF">EZJ19_11280</name>
</gene>
<dbReference type="PRINTS" id="PR00371">
    <property type="entry name" value="FPNCR"/>
</dbReference>
<feature type="compositionally biased region" description="Polar residues" evidence="6">
    <location>
        <begin position="13"/>
        <end position="22"/>
    </location>
</feature>
<evidence type="ECO:0000256" key="4">
    <source>
        <dbReference type="ARBA" id="ARBA00022857"/>
    </source>
</evidence>
<dbReference type="Proteomes" id="UP000295443">
    <property type="component" value="Unassembled WGS sequence"/>
</dbReference>
<evidence type="ECO:0000313" key="8">
    <source>
        <dbReference type="EMBL" id="TCJ12814.1"/>
    </source>
</evidence>
<comment type="caution">
    <text evidence="8">The sequence shown here is derived from an EMBL/GenBank/DDBJ whole genome shotgun (WGS) entry which is preliminary data.</text>
</comment>
<organism evidence="8 9">
    <name type="scientific">Parasulfuritortus cantonensis</name>
    <dbReference type="NCBI Taxonomy" id="2528202"/>
    <lineage>
        <taxon>Bacteria</taxon>
        <taxon>Pseudomonadati</taxon>
        <taxon>Pseudomonadota</taxon>
        <taxon>Betaproteobacteria</taxon>
        <taxon>Nitrosomonadales</taxon>
        <taxon>Thiobacillaceae</taxon>
        <taxon>Parasulfuritortus</taxon>
    </lineage>
</organism>
<dbReference type="InterPro" id="IPR001433">
    <property type="entry name" value="OxRdtase_FAD/NAD-bd"/>
</dbReference>
<dbReference type="InterPro" id="IPR001709">
    <property type="entry name" value="Flavoprot_Pyr_Nucl_cyt_Rdtase"/>
</dbReference>
<evidence type="ECO:0000256" key="3">
    <source>
        <dbReference type="ARBA" id="ARBA00022827"/>
    </source>
</evidence>
<proteinExistence type="predicted"/>
<reference evidence="8 9" key="1">
    <citation type="submission" date="2019-03" db="EMBL/GenBank/DDBJ databases">
        <title>Genome sequence of Thiobacillaceae bacterium LSR1, a sulfur-oxidizing bacterium isolated from freshwater sediment.</title>
        <authorList>
            <person name="Li S."/>
        </authorList>
    </citation>
    <scope>NUCLEOTIDE SEQUENCE [LARGE SCALE GENOMIC DNA]</scope>
    <source>
        <strain evidence="8 9">LSR1</strain>
    </source>
</reference>
<feature type="region of interest" description="Disordered" evidence="6">
    <location>
        <begin position="1"/>
        <end position="22"/>
    </location>
</feature>
<dbReference type="InterPro" id="IPR017938">
    <property type="entry name" value="Riboflavin_synthase-like_b-brl"/>
</dbReference>
<feature type="domain" description="FAD-binding FR-type" evidence="7">
    <location>
        <begin position="11"/>
        <end position="132"/>
    </location>
</feature>
<keyword evidence="2" id="KW-0285">Flavoprotein</keyword>
<dbReference type="Gene3D" id="3.40.50.80">
    <property type="entry name" value="Nucleotide-binding domain of ferredoxin-NADP reductase (FNR) module"/>
    <property type="match status" value="1"/>
</dbReference>
<dbReference type="EMBL" id="SJZB01000042">
    <property type="protein sequence ID" value="TCJ12814.1"/>
    <property type="molecule type" value="Genomic_DNA"/>
</dbReference>
<evidence type="ECO:0000256" key="2">
    <source>
        <dbReference type="ARBA" id="ARBA00022630"/>
    </source>
</evidence>
<accession>A0A4R1B407</accession>
<dbReference type="OrthoDB" id="7376058at2"/>
<evidence type="ECO:0000256" key="5">
    <source>
        <dbReference type="ARBA" id="ARBA00023002"/>
    </source>
</evidence>
<evidence type="ECO:0000256" key="1">
    <source>
        <dbReference type="ARBA" id="ARBA00001974"/>
    </source>
</evidence>
<sequence>MSDTAYEADASSKHQATVLRSTRLTPEDTAEVRQIVFRVDGPAYYFPEGQSIGVLVPGPHPFGNKTHHRYYTLASVRGTDAGTELEILVRRCSYIDEVSGEEYPGIASTYLCDAKPGDSVTLTGPYRSPFMIPADKTCNLLLVGAGTGIAPFRAFLHHIYEQEKGWQGQVRLYYGARTGVDMLYMNDLNNDLANYYDQATFKAIQAIGGGYFVDEGEALRRGVRDHAREVWQLLQDPKTHVYLAGMEKVAAAFNAALGGISGAPEAWEAQRQRMIEERRWAELTYK</sequence>
<dbReference type="InterPro" id="IPR017927">
    <property type="entry name" value="FAD-bd_FR_type"/>
</dbReference>
<evidence type="ECO:0000259" key="7">
    <source>
        <dbReference type="PROSITE" id="PS51384"/>
    </source>
</evidence>
<keyword evidence="5" id="KW-0560">Oxidoreductase</keyword>